<accession>A0A165YML8</accession>
<reference evidence="2 5" key="2">
    <citation type="submission" date="2016-10" db="EMBL/GenBank/DDBJ databases">
        <title>The whole genome sequencing and assembly of Aeribacillus pallidus KCTC3564 strain.</title>
        <authorList>
            <person name="Lee Y.-J."/>
            <person name="Park M.-K."/>
            <person name="Yi H."/>
            <person name="Bahn Y.-S."/>
            <person name="Kim J.F."/>
            <person name="Lee D.-W."/>
        </authorList>
    </citation>
    <scope>NUCLEOTIDE SEQUENCE [LARGE SCALE GENOMIC DNA]</scope>
    <source>
        <strain evidence="2 5">KCTC3564</strain>
    </source>
</reference>
<name>A0A165YML8_9BACI</name>
<dbReference type="AlphaFoldDB" id="A0A165YML8"/>
<dbReference type="RefSeq" id="WP_063387054.1">
    <property type="nucleotide sequence ID" value="NZ_CP017703.1"/>
</dbReference>
<dbReference type="KEGG" id="apak:AP3564_09270"/>
<dbReference type="EMBL" id="CP017703">
    <property type="protein sequence ID" value="ASS90396.1"/>
    <property type="molecule type" value="Genomic_DNA"/>
</dbReference>
<evidence type="ECO:0000313" key="4">
    <source>
        <dbReference type="Proteomes" id="UP000076476"/>
    </source>
</evidence>
<sequence length="65" mass="7885">MEWLLNFILYFPENKIEYLYGFLQMVPFIILAVVAIIFFKKISRKEEEKANELLKKLSENEKKRS</sequence>
<dbReference type="Proteomes" id="UP000214606">
    <property type="component" value="Chromosome"/>
</dbReference>
<protein>
    <submittedName>
        <fullName evidence="3">Uncharacterized protein</fullName>
    </submittedName>
</protein>
<gene>
    <name evidence="2" type="ORF">AP3564_09270</name>
    <name evidence="3" type="ORF">AZI98_04245</name>
</gene>
<evidence type="ECO:0000313" key="3">
    <source>
        <dbReference type="EMBL" id="KZN97250.1"/>
    </source>
</evidence>
<dbReference type="Proteomes" id="UP000076476">
    <property type="component" value="Unassembled WGS sequence"/>
</dbReference>
<dbReference type="EMBL" id="LWBR01000012">
    <property type="protein sequence ID" value="KZN97250.1"/>
    <property type="molecule type" value="Genomic_DNA"/>
</dbReference>
<feature type="transmembrane region" description="Helical" evidence="1">
    <location>
        <begin position="20"/>
        <end position="39"/>
    </location>
</feature>
<proteinExistence type="predicted"/>
<evidence type="ECO:0000313" key="2">
    <source>
        <dbReference type="EMBL" id="ASS90396.1"/>
    </source>
</evidence>
<reference evidence="3 4" key="1">
    <citation type="submission" date="2016-04" db="EMBL/GenBank/DDBJ databases">
        <title>Draft genome sequence of Aeribacillus pallidus 8m3 from petroleum reservoir.</title>
        <authorList>
            <person name="Poltaraus A.B."/>
            <person name="Nazina T.N."/>
            <person name="Tourova T.P."/>
            <person name="Malakho S.M."/>
            <person name="Korshunova A.V."/>
            <person name="Sokolova D.S."/>
        </authorList>
    </citation>
    <scope>NUCLEOTIDE SEQUENCE [LARGE SCALE GENOMIC DNA]</scope>
    <source>
        <strain evidence="3 4">8m3</strain>
    </source>
</reference>
<evidence type="ECO:0000313" key="5">
    <source>
        <dbReference type="Proteomes" id="UP000214606"/>
    </source>
</evidence>
<keyword evidence="4" id="KW-1185">Reference proteome</keyword>
<keyword evidence="1" id="KW-0472">Membrane</keyword>
<evidence type="ECO:0000256" key="1">
    <source>
        <dbReference type="SAM" id="Phobius"/>
    </source>
</evidence>
<keyword evidence="1" id="KW-0812">Transmembrane</keyword>
<dbReference type="GeneID" id="301125220"/>
<keyword evidence="1" id="KW-1133">Transmembrane helix</keyword>
<organism evidence="3 4">
    <name type="scientific">Aeribacillus pallidus</name>
    <dbReference type="NCBI Taxonomy" id="33936"/>
    <lineage>
        <taxon>Bacteria</taxon>
        <taxon>Bacillati</taxon>
        <taxon>Bacillota</taxon>
        <taxon>Bacilli</taxon>
        <taxon>Bacillales</taxon>
        <taxon>Bacillaceae</taxon>
        <taxon>Aeribacillus</taxon>
    </lineage>
</organism>